<evidence type="ECO:0000259" key="1">
    <source>
        <dbReference type="Pfam" id="PF01927"/>
    </source>
</evidence>
<evidence type="ECO:0000313" key="3">
    <source>
        <dbReference type="Proteomes" id="UP001595640"/>
    </source>
</evidence>
<gene>
    <name evidence="2" type="ORF">ACFOEI_13140</name>
</gene>
<dbReference type="Pfam" id="PF01927">
    <property type="entry name" value="Mut7-C"/>
    <property type="match status" value="1"/>
</dbReference>
<comment type="caution">
    <text evidence="2">The sequence shown here is derived from an EMBL/GenBank/DDBJ whole genome shotgun (WGS) entry which is preliminary data.</text>
</comment>
<dbReference type="RefSeq" id="WP_019018300.1">
    <property type="nucleotide sequence ID" value="NZ_BMXD01000001.1"/>
</dbReference>
<reference evidence="3" key="1">
    <citation type="journal article" date="2019" name="Int. J. Syst. Evol. Microbiol.">
        <title>The Global Catalogue of Microorganisms (GCM) 10K type strain sequencing project: providing services to taxonomists for standard genome sequencing and annotation.</title>
        <authorList>
            <consortium name="The Broad Institute Genomics Platform"/>
            <consortium name="The Broad Institute Genome Sequencing Center for Infectious Disease"/>
            <person name="Wu L."/>
            <person name="Ma J."/>
        </authorList>
    </citation>
    <scope>NUCLEOTIDE SEQUENCE [LARGE SCALE GENOMIC DNA]</scope>
    <source>
        <strain evidence="3">KCTC 12847</strain>
    </source>
</reference>
<evidence type="ECO:0000313" key="2">
    <source>
        <dbReference type="EMBL" id="MFC3293000.1"/>
    </source>
</evidence>
<keyword evidence="3" id="KW-1185">Reference proteome</keyword>
<organism evidence="2 3">
    <name type="scientific">Modicisalibacter luteus</name>
    <dbReference type="NCBI Taxonomy" id="453962"/>
    <lineage>
        <taxon>Bacteria</taxon>
        <taxon>Pseudomonadati</taxon>
        <taxon>Pseudomonadota</taxon>
        <taxon>Gammaproteobacteria</taxon>
        <taxon>Oceanospirillales</taxon>
        <taxon>Halomonadaceae</taxon>
        <taxon>Modicisalibacter</taxon>
    </lineage>
</organism>
<dbReference type="Proteomes" id="UP001595640">
    <property type="component" value="Unassembled WGS sequence"/>
</dbReference>
<feature type="domain" description="Mut7-C RNAse" evidence="1">
    <location>
        <begin position="8"/>
        <end position="150"/>
    </location>
</feature>
<protein>
    <submittedName>
        <fullName evidence="2">Mut7-C RNAse domain-containing protein</fullName>
    </submittedName>
</protein>
<name>A0ABV7M397_9GAMM</name>
<accession>A0ABV7M397</accession>
<dbReference type="EMBL" id="JBHRUH010000031">
    <property type="protein sequence ID" value="MFC3293000.1"/>
    <property type="molecule type" value="Genomic_DNA"/>
</dbReference>
<sequence length="159" mass="18345">MTMRTNSRFLADAMLGRLARWLRVLDFDTVFDPAIDDPELVALADTEGRILLTRDRHLVEYLQPARSVLITRDAPLEQLRQVIETCRLEPPPALFTRCMVCNTPLRHATEDEAATLQPGRARTLPGPVWRCPGCLRVYWPGTHTWRMRETLQQALPEWL</sequence>
<dbReference type="PANTHER" id="PTHR39081">
    <property type="entry name" value="MUT7-C DOMAIN-CONTAINING PROTEIN"/>
    <property type="match status" value="1"/>
</dbReference>
<proteinExistence type="predicted"/>
<dbReference type="InterPro" id="IPR002782">
    <property type="entry name" value="Mut7-C_RNAse_dom"/>
</dbReference>
<dbReference type="PANTHER" id="PTHR39081:SF1">
    <property type="entry name" value="MUT7-C RNASE DOMAIN-CONTAINING PROTEIN"/>
    <property type="match status" value="1"/>
</dbReference>